<keyword evidence="6 10" id="KW-0472">Membrane</keyword>
<dbReference type="InterPro" id="IPR011922">
    <property type="entry name" value="Cell_div_FtsL"/>
</dbReference>
<dbReference type="EMBL" id="SMAG01000003">
    <property type="protein sequence ID" value="TCS94634.1"/>
    <property type="molecule type" value="Genomic_DNA"/>
</dbReference>
<evidence type="ECO:0000256" key="2">
    <source>
        <dbReference type="ARBA" id="ARBA00022475"/>
    </source>
</evidence>
<keyword evidence="2" id="KW-1003">Cell membrane</keyword>
<name>A0A4R3L8U4_9BACL</name>
<dbReference type="GO" id="GO:0005886">
    <property type="term" value="C:plasma membrane"/>
    <property type="evidence" value="ECO:0007669"/>
    <property type="project" value="UniProtKB-SubCell"/>
</dbReference>
<dbReference type="GO" id="GO:0051301">
    <property type="term" value="P:cell division"/>
    <property type="evidence" value="ECO:0007669"/>
    <property type="project" value="UniProtKB-KW"/>
</dbReference>
<protein>
    <recommendedName>
        <fullName evidence="8">Cell division protein FtsL</fullName>
    </recommendedName>
</protein>
<proteinExistence type="predicted"/>
<evidence type="ECO:0000256" key="3">
    <source>
        <dbReference type="ARBA" id="ARBA00022618"/>
    </source>
</evidence>
<comment type="caution">
    <text evidence="11">The sequence shown here is derived from an EMBL/GenBank/DDBJ whole genome shotgun (WGS) entry which is preliminary data.</text>
</comment>
<accession>A0A4R3L8U4</accession>
<dbReference type="Proteomes" id="UP000294937">
    <property type="component" value="Unassembled WGS sequence"/>
</dbReference>
<evidence type="ECO:0000256" key="7">
    <source>
        <dbReference type="ARBA" id="ARBA00023306"/>
    </source>
</evidence>
<evidence type="ECO:0000256" key="6">
    <source>
        <dbReference type="ARBA" id="ARBA00023136"/>
    </source>
</evidence>
<organism evidence="11 12">
    <name type="scientific">Hazenella coriacea</name>
    <dbReference type="NCBI Taxonomy" id="1179467"/>
    <lineage>
        <taxon>Bacteria</taxon>
        <taxon>Bacillati</taxon>
        <taxon>Bacillota</taxon>
        <taxon>Bacilli</taxon>
        <taxon>Bacillales</taxon>
        <taxon>Thermoactinomycetaceae</taxon>
        <taxon>Hazenella</taxon>
    </lineage>
</organism>
<gene>
    <name evidence="11" type="ORF">EDD58_10346</name>
</gene>
<sequence length="120" mass="13467">MRQNWNSTVARPLNPSSTVETKKRKRVLLKGVPVGEKLVYLFSVIVCVTLAVAVISQYAKVTELNIAMSQVDKKIDQTKKVNLQLETEKKKMESVERIRKFAESKGLELTTPQVLPSIGP</sequence>
<keyword evidence="5 10" id="KW-1133">Transmembrane helix</keyword>
<dbReference type="OrthoDB" id="2988583at2"/>
<keyword evidence="4 10" id="KW-0812">Transmembrane</keyword>
<keyword evidence="3 11" id="KW-0132">Cell division</keyword>
<evidence type="ECO:0000256" key="1">
    <source>
        <dbReference type="ARBA" id="ARBA00004401"/>
    </source>
</evidence>
<evidence type="ECO:0000256" key="10">
    <source>
        <dbReference type="SAM" id="Phobius"/>
    </source>
</evidence>
<evidence type="ECO:0000313" key="11">
    <source>
        <dbReference type="EMBL" id="TCS94634.1"/>
    </source>
</evidence>
<keyword evidence="12" id="KW-1185">Reference proteome</keyword>
<dbReference type="AlphaFoldDB" id="A0A4R3L8U4"/>
<dbReference type="NCBIfam" id="TIGR02209">
    <property type="entry name" value="ftsL_broad"/>
    <property type="match status" value="1"/>
</dbReference>
<evidence type="ECO:0000256" key="9">
    <source>
        <dbReference type="SAM" id="Coils"/>
    </source>
</evidence>
<comment type="subcellular location">
    <subcellularLocation>
        <location evidence="1">Cell membrane</location>
        <topology evidence="1">Single-pass type II membrane protein</topology>
    </subcellularLocation>
</comment>
<reference evidence="11 12" key="1">
    <citation type="submission" date="2019-03" db="EMBL/GenBank/DDBJ databases">
        <title>Genomic Encyclopedia of Type Strains, Phase IV (KMG-IV): sequencing the most valuable type-strain genomes for metagenomic binning, comparative biology and taxonomic classification.</title>
        <authorList>
            <person name="Goeker M."/>
        </authorList>
    </citation>
    <scope>NUCLEOTIDE SEQUENCE [LARGE SCALE GENOMIC DNA]</scope>
    <source>
        <strain evidence="11 12">DSM 45707</strain>
    </source>
</reference>
<keyword evidence="7" id="KW-0131">Cell cycle</keyword>
<evidence type="ECO:0000256" key="4">
    <source>
        <dbReference type="ARBA" id="ARBA00022692"/>
    </source>
</evidence>
<evidence type="ECO:0000313" key="12">
    <source>
        <dbReference type="Proteomes" id="UP000294937"/>
    </source>
</evidence>
<dbReference type="RefSeq" id="WP_131924027.1">
    <property type="nucleotide sequence ID" value="NZ_SMAG01000003.1"/>
</dbReference>
<evidence type="ECO:0000256" key="5">
    <source>
        <dbReference type="ARBA" id="ARBA00022989"/>
    </source>
</evidence>
<keyword evidence="9" id="KW-0175">Coiled coil</keyword>
<evidence type="ECO:0000256" key="8">
    <source>
        <dbReference type="NCBIfam" id="TIGR02209"/>
    </source>
</evidence>
<feature type="transmembrane region" description="Helical" evidence="10">
    <location>
        <begin position="38"/>
        <end position="59"/>
    </location>
</feature>
<feature type="coiled-coil region" evidence="9">
    <location>
        <begin position="68"/>
        <end position="105"/>
    </location>
</feature>